<evidence type="ECO:0000256" key="1">
    <source>
        <dbReference type="ARBA" id="ARBA00004123"/>
    </source>
</evidence>
<evidence type="ECO:0000256" key="6">
    <source>
        <dbReference type="ARBA" id="ARBA00023242"/>
    </source>
</evidence>
<keyword evidence="3" id="KW-0677">Repeat</keyword>
<feature type="region of interest" description="Disordered" evidence="8">
    <location>
        <begin position="161"/>
        <end position="282"/>
    </location>
</feature>
<feature type="domain" description="C2H2-type" evidence="9">
    <location>
        <begin position="600"/>
        <end position="627"/>
    </location>
</feature>
<feature type="domain" description="C2H2-type" evidence="9">
    <location>
        <begin position="684"/>
        <end position="711"/>
    </location>
</feature>
<feature type="region of interest" description="Disordered" evidence="8">
    <location>
        <begin position="1248"/>
        <end position="1270"/>
    </location>
</feature>
<organism evidence="10 11">
    <name type="scientific">Aplysia californica</name>
    <name type="common">California sea hare</name>
    <dbReference type="NCBI Taxonomy" id="6500"/>
    <lineage>
        <taxon>Eukaryota</taxon>
        <taxon>Metazoa</taxon>
        <taxon>Spiralia</taxon>
        <taxon>Lophotrochozoa</taxon>
        <taxon>Mollusca</taxon>
        <taxon>Gastropoda</taxon>
        <taxon>Heterobranchia</taxon>
        <taxon>Euthyneura</taxon>
        <taxon>Tectipleura</taxon>
        <taxon>Aplysiida</taxon>
        <taxon>Aplysioidea</taxon>
        <taxon>Aplysiidae</taxon>
        <taxon>Aplysia</taxon>
    </lineage>
</organism>
<dbReference type="InterPro" id="IPR050331">
    <property type="entry name" value="Zinc_finger"/>
</dbReference>
<feature type="domain" description="C2H2-type" evidence="9">
    <location>
        <begin position="572"/>
        <end position="599"/>
    </location>
</feature>
<dbReference type="SUPFAM" id="SSF57667">
    <property type="entry name" value="beta-beta-alpha zinc fingers"/>
    <property type="match status" value="12"/>
</dbReference>
<feature type="compositionally biased region" description="Polar residues" evidence="8">
    <location>
        <begin position="165"/>
        <end position="176"/>
    </location>
</feature>
<feature type="domain" description="C2H2-type" evidence="9">
    <location>
        <begin position="377"/>
        <end position="404"/>
    </location>
</feature>
<dbReference type="Gene3D" id="3.30.160.60">
    <property type="entry name" value="Classic Zinc Finger"/>
    <property type="match status" value="21"/>
</dbReference>
<feature type="domain" description="C2H2-type" evidence="9">
    <location>
        <begin position="1222"/>
        <end position="1249"/>
    </location>
</feature>
<feature type="region of interest" description="Disordered" evidence="8">
    <location>
        <begin position="872"/>
        <end position="917"/>
    </location>
</feature>
<proteinExistence type="predicted"/>
<evidence type="ECO:0000256" key="8">
    <source>
        <dbReference type="SAM" id="MobiDB-lite"/>
    </source>
</evidence>
<feature type="domain" description="C2H2-type" evidence="9">
    <location>
        <begin position="321"/>
        <end position="348"/>
    </location>
</feature>
<feature type="domain" description="C2H2-type" evidence="9">
    <location>
        <begin position="461"/>
        <end position="488"/>
    </location>
</feature>
<dbReference type="PROSITE" id="PS00028">
    <property type="entry name" value="ZINC_FINGER_C2H2_1"/>
    <property type="match status" value="21"/>
</dbReference>
<reference evidence="11" key="1">
    <citation type="submission" date="2025-08" db="UniProtKB">
        <authorList>
            <consortium name="RefSeq"/>
        </authorList>
    </citation>
    <scope>IDENTIFICATION</scope>
</reference>
<accession>A0ABM1W400</accession>
<feature type="domain" description="C2H2-type" evidence="9">
    <location>
        <begin position="544"/>
        <end position="571"/>
    </location>
</feature>
<dbReference type="GeneID" id="101845597"/>
<feature type="compositionally biased region" description="Polar residues" evidence="8">
    <location>
        <begin position="260"/>
        <end position="282"/>
    </location>
</feature>
<evidence type="ECO:0000256" key="4">
    <source>
        <dbReference type="ARBA" id="ARBA00022771"/>
    </source>
</evidence>
<dbReference type="PANTHER" id="PTHR16515">
    <property type="entry name" value="PR DOMAIN ZINC FINGER PROTEIN"/>
    <property type="match status" value="1"/>
</dbReference>
<feature type="domain" description="C2H2-type" evidence="9">
    <location>
        <begin position="405"/>
        <end position="432"/>
    </location>
</feature>
<evidence type="ECO:0000256" key="5">
    <source>
        <dbReference type="ARBA" id="ARBA00022833"/>
    </source>
</evidence>
<dbReference type="Proteomes" id="UP000694888">
    <property type="component" value="Unplaced"/>
</dbReference>
<keyword evidence="4 7" id="KW-0863">Zinc-finger</keyword>
<keyword evidence="5" id="KW-0862">Zinc</keyword>
<keyword evidence="6" id="KW-0539">Nucleus</keyword>
<feature type="domain" description="C2H2-type" evidence="9">
    <location>
        <begin position="433"/>
        <end position="460"/>
    </location>
</feature>
<feature type="domain" description="C2H2-type" evidence="9">
    <location>
        <begin position="1082"/>
        <end position="1109"/>
    </location>
</feature>
<evidence type="ECO:0000313" key="10">
    <source>
        <dbReference type="Proteomes" id="UP000694888"/>
    </source>
</evidence>
<dbReference type="PANTHER" id="PTHR16515:SF66">
    <property type="entry name" value="C2H2-TYPE DOMAIN-CONTAINING PROTEIN"/>
    <property type="match status" value="1"/>
</dbReference>
<dbReference type="InterPro" id="IPR013087">
    <property type="entry name" value="Znf_C2H2_type"/>
</dbReference>
<feature type="domain" description="C2H2-type" evidence="9">
    <location>
        <begin position="489"/>
        <end position="516"/>
    </location>
</feature>
<evidence type="ECO:0000256" key="7">
    <source>
        <dbReference type="PROSITE-ProRule" id="PRU00042"/>
    </source>
</evidence>
<feature type="domain" description="C2H2-type" evidence="9">
    <location>
        <begin position="656"/>
        <end position="683"/>
    </location>
</feature>
<feature type="domain" description="C2H2-type" evidence="9">
    <location>
        <begin position="1166"/>
        <end position="1193"/>
    </location>
</feature>
<feature type="domain" description="C2H2-type" evidence="9">
    <location>
        <begin position="517"/>
        <end position="539"/>
    </location>
</feature>
<dbReference type="SMART" id="SM00355">
    <property type="entry name" value="ZnF_C2H2"/>
    <property type="match status" value="21"/>
</dbReference>
<feature type="compositionally biased region" description="Basic and acidic residues" evidence="8">
    <location>
        <begin position="1252"/>
        <end position="1270"/>
    </location>
</feature>
<feature type="domain" description="C2H2-type" evidence="9">
    <location>
        <begin position="1194"/>
        <end position="1221"/>
    </location>
</feature>
<name>A0ABM1W400_APLCA</name>
<dbReference type="InterPro" id="IPR036236">
    <property type="entry name" value="Znf_C2H2_sf"/>
</dbReference>
<feature type="domain" description="C2H2-type" evidence="9">
    <location>
        <begin position="628"/>
        <end position="655"/>
    </location>
</feature>
<gene>
    <name evidence="11" type="primary">LOC101845597</name>
</gene>
<feature type="compositionally biased region" description="Basic residues" evidence="8">
    <location>
        <begin position="185"/>
        <end position="195"/>
    </location>
</feature>
<evidence type="ECO:0000313" key="11">
    <source>
        <dbReference type="RefSeq" id="XP_035829393.1"/>
    </source>
</evidence>
<evidence type="ECO:0000256" key="2">
    <source>
        <dbReference type="ARBA" id="ARBA00022723"/>
    </source>
</evidence>
<comment type="subcellular location">
    <subcellularLocation>
        <location evidence="1">Nucleus</location>
    </subcellularLocation>
</comment>
<keyword evidence="2" id="KW-0479">Metal-binding</keyword>
<feature type="domain" description="C2H2-type" evidence="9">
    <location>
        <begin position="1054"/>
        <end position="1081"/>
    </location>
</feature>
<feature type="domain" description="C2H2-type" evidence="9">
    <location>
        <begin position="1110"/>
        <end position="1137"/>
    </location>
</feature>
<protein>
    <submittedName>
        <fullName evidence="11">Zinc finger protein 226</fullName>
    </submittedName>
</protein>
<dbReference type="PROSITE" id="PS50157">
    <property type="entry name" value="ZINC_FINGER_C2H2_2"/>
    <property type="match status" value="21"/>
</dbReference>
<evidence type="ECO:0000259" key="9">
    <source>
        <dbReference type="PROSITE" id="PS50157"/>
    </source>
</evidence>
<evidence type="ECO:0000256" key="3">
    <source>
        <dbReference type="ARBA" id="ARBA00022737"/>
    </source>
</evidence>
<sequence length="1270" mass="141713">MMDLMMQVKPKSDSELDDSASQLSVGDREDLKEQNCHNVNNNCFDSNGTNNEHTTSSLIMQMKPGIVDGCEYKTEIHQKDPCEQIDLVSLSSGYSEPVKIRQMIFKATSNKGENNVSEHDHSTGTDGVGKETSSSDIYEEDVSKGNKLVAHQMVPVQEEPLSFKINKNSDIGSQGAEQPIGGRSQSRKSSRKRKSAFPVKLQICDSSCSCHDGQRSDELSSGSADRVPEYSEWPNSSGMQDVAEGNAVSGSDHPPEFSPLGTQNRMHGQRSSGTFDVNASSSCSPSQEMLEDTYSEQNECDLPGASSFTDSRGTPSKEKPYNCEFCNAEFAHRGSLHKHKRIHSGEKPYKCEVCNVGFTLNSHLQRHKRIHTGEKPYKCEVCNAGFTDSGHLQRHKKIHIGEKPYECEVCGAGFTRRRDLKRHNSKHVGEENYSCEFCDARFAQSYDLLEHVRIHTGEMPYTCDICGSSFAQKSGLNRHRKAHAGETPFKCEICGAGFTRSADLSAHRRRHNGELPFKCEFCGESFAQIAGLHSHKKIHLELPYKCDICGAAFGQKSQLTVHRRVHTGEKPYNCVVCGTSFAQVGHLNVHKRIHTGEKPYKCDVCSSSFASNSELRNHRRTHTGEKPYVCEACGMRFVESGHLQRHKRTHTGEKPYKCDICGARFRGRSTLKSHGRTHTGERPYKCEICGAAFTQSSGLKKHNLIHTRWRFCAMEEPVAAVSSSSPSMVRAKLKVKDSDDLVIPDESVEEEIDRDGNDFQGENLSKFEQQLVRKNTSFQSTLIMQMKPNIDHGCEEYETEIHRKDASCKPVVSYCKGSPESGYQSQNMNKFQPIMDDYAADGYFSQKTAETEPTDSVDDCKDADSSNLLVAPSIAEPKQHSSVINKSNDHSAPTAEQPCVSQSSKSSRSRKRKSSVPVKLKVYPTATDGFFQENESSDIEPDVLPDISSDGAEDVHGYSQWPGVNKGLLNIVSEGAFSRTNFPPALSQPTKPLDRRLGHSSSCTFENRPESLYGSSCQGKLEKTQLRQAKATCTLLENPIFVNGKKKRIRPRPYKCNYCGAGFSGTGNLQRHKRTHTGEKPYKCVICNAQFAESGHLRRHERTHTGEKPYKCELCSASFAQSGDLRRHGRTHIGEKSYRCEICGAQFGEKSHLQRHHRTHTGEKPYKCEVCGAGFAERGNLQKHERTHSGKRPYKCDICGSSFAQSGSLQIHLRTHTGERPYKCDICDAGFSQAGNLQRHKRLHAGIKRKRPDSAKKRLLEPEKNGPEIK</sequence>
<feature type="region of interest" description="Disordered" evidence="8">
    <location>
        <begin position="1"/>
        <end position="31"/>
    </location>
</feature>
<dbReference type="Pfam" id="PF00096">
    <property type="entry name" value="zf-C2H2"/>
    <property type="match status" value="19"/>
</dbReference>
<feature type="domain" description="C2H2-type" evidence="9">
    <location>
        <begin position="349"/>
        <end position="376"/>
    </location>
</feature>
<keyword evidence="10" id="KW-1185">Reference proteome</keyword>
<dbReference type="RefSeq" id="XP_035829393.1">
    <property type="nucleotide sequence ID" value="XM_035973500.1"/>
</dbReference>
<feature type="region of interest" description="Disordered" evidence="8">
    <location>
        <begin position="110"/>
        <end position="140"/>
    </location>
</feature>
<feature type="domain" description="C2H2-type" evidence="9">
    <location>
        <begin position="1138"/>
        <end position="1165"/>
    </location>
</feature>